<feature type="transmembrane region" description="Helical" evidence="2">
    <location>
        <begin position="352"/>
        <end position="374"/>
    </location>
</feature>
<feature type="compositionally biased region" description="Polar residues" evidence="1">
    <location>
        <begin position="615"/>
        <end position="628"/>
    </location>
</feature>
<accession>A0A9P3LX11</accession>
<evidence type="ECO:0000313" key="3">
    <source>
        <dbReference type="EMBL" id="GJJ73629.1"/>
    </source>
</evidence>
<evidence type="ECO:0000313" key="4">
    <source>
        <dbReference type="Proteomes" id="UP000827284"/>
    </source>
</evidence>
<reference evidence="3" key="1">
    <citation type="submission" date="2021-11" db="EMBL/GenBank/DDBJ databases">
        <authorList>
            <person name="Herlambang A."/>
            <person name="Guo Y."/>
            <person name="Takashima Y."/>
            <person name="Nishizawa T."/>
        </authorList>
    </citation>
    <scope>NUCLEOTIDE SEQUENCE</scope>
    <source>
        <strain evidence="3">E1425</strain>
    </source>
</reference>
<dbReference type="InterPro" id="IPR015915">
    <property type="entry name" value="Kelch-typ_b-propeller"/>
</dbReference>
<keyword evidence="2" id="KW-1133">Transmembrane helix</keyword>
<feature type="compositionally biased region" description="Low complexity" evidence="1">
    <location>
        <begin position="786"/>
        <end position="851"/>
    </location>
</feature>
<sequence length="881" mass="94618">MSTLPSLPSSCLAPDINNQRVFLFGVSSPGRLDAYSIDLSNPLSPASTLISSSTSTTPAWDSQQSLACSAYLGDSPPSNSPISIVQFGNTIQALFYPNGTWLTTLSAATESPLNYVSPRTFSLVGSTAGWNWFLAQSVPQPGGTDSWRSIRIGNSSESGAPIDSTVGSDPLLTVGAIAQDTASFGNGLLFSFEKNGTTGSVFRTVGNKHPAVNLTATEPLVNITLVKPVDMNGNILTTNAWPLTSSFSAFVVDKSSVGTIALYSIDPRISSYKLVQSLARGLVPQFLAQQAVTILNSKIIVYGGLDPKSSSPSNGISIFDVIAGTWTGPALVNPTSFGSGANGDSDSKKPNFAMIGGIAAGVAVLFLIVGALAWRRRRRTSNRTKGVEMLKDEAYDVKTQRTPGNQMHLAYLDQKRNPASDSSSTLALTEAQPSTPGTPLSAHGQQERAQEASQQRHQQPYHPPPPNPQPAGTRPGRPSRQSSSHSVRSSLSSGHISLFPASSQIYLVSSPPMLPPTPALPSEYTGSANQRQEQHPSPLRNTSPSSFSQPISRKGSSNYKVNIPDNYDDRQPINRLPSMDGVRSEQGQGDRTLSLESQRSSNSSRPPKSPRQTFRDNPSSPLASTDLISGSGAKSRKPRSSNNSVSTSINNGGAGLSKIEPLLSSSFTSSPQGHAASHRDSGSYKVEYGDQQLASRRQQQQQQQQQQQRPQKKPQTQRQNTPTSASAPLFASRQVASTAPIPSKGYSSSPVPSESDSVLGEFPMPPQSKNRRPAPTVPTSVSSLPIQQQQQRQQQQIYDQYRLDQQQKQQKQLQSQKLQQQMLWQERQEQIHQQQAQAGITENASEANSNSGSPAPVAQSPLTPKLGSLPRPIPRDKKNKL</sequence>
<dbReference type="OrthoDB" id="2407093at2759"/>
<feature type="compositionally biased region" description="Low complexity" evidence="1">
    <location>
        <begin position="742"/>
        <end position="757"/>
    </location>
</feature>
<keyword evidence="2" id="KW-0812">Transmembrane</keyword>
<feature type="compositionally biased region" description="Polar residues" evidence="1">
    <location>
        <begin position="419"/>
        <end position="438"/>
    </location>
</feature>
<feature type="region of interest" description="Disordered" evidence="1">
    <location>
        <begin position="664"/>
        <end position="683"/>
    </location>
</feature>
<feature type="compositionally biased region" description="Low complexity" evidence="1">
    <location>
        <begin position="696"/>
        <end position="719"/>
    </location>
</feature>
<proteinExistence type="predicted"/>
<feature type="region of interest" description="Disordered" evidence="1">
    <location>
        <begin position="415"/>
        <end position="491"/>
    </location>
</feature>
<feature type="compositionally biased region" description="Low complexity" evidence="1">
    <location>
        <begin position="594"/>
        <end position="606"/>
    </location>
</feature>
<feature type="compositionally biased region" description="Low complexity" evidence="1">
    <location>
        <begin position="640"/>
        <end position="651"/>
    </location>
</feature>
<feature type="region of interest" description="Disordered" evidence="1">
    <location>
        <begin position="517"/>
        <end position="653"/>
    </location>
</feature>
<feature type="compositionally biased region" description="Polar residues" evidence="1">
    <location>
        <begin position="539"/>
        <end position="560"/>
    </location>
</feature>
<dbReference type="SUPFAM" id="SSF117281">
    <property type="entry name" value="Kelch motif"/>
    <property type="match status" value="1"/>
</dbReference>
<dbReference type="Proteomes" id="UP000827284">
    <property type="component" value="Unassembled WGS sequence"/>
</dbReference>
<gene>
    <name evidence="3" type="ORF">EMPS_05987</name>
</gene>
<feature type="region of interest" description="Disordered" evidence="1">
    <location>
        <begin position="691"/>
        <end position="881"/>
    </location>
</feature>
<dbReference type="AlphaFoldDB" id="A0A9P3LX11"/>
<protein>
    <submittedName>
        <fullName evidence="3">Uncharacterized protein</fullName>
    </submittedName>
</protein>
<dbReference type="EMBL" id="BQFW01000008">
    <property type="protein sequence ID" value="GJJ73629.1"/>
    <property type="molecule type" value="Genomic_DNA"/>
</dbReference>
<organism evidence="3 4">
    <name type="scientific">Entomortierella parvispora</name>
    <dbReference type="NCBI Taxonomy" id="205924"/>
    <lineage>
        <taxon>Eukaryota</taxon>
        <taxon>Fungi</taxon>
        <taxon>Fungi incertae sedis</taxon>
        <taxon>Mucoromycota</taxon>
        <taxon>Mortierellomycotina</taxon>
        <taxon>Mortierellomycetes</taxon>
        <taxon>Mortierellales</taxon>
        <taxon>Mortierellaceae</taxon>
        <taxon>Entomortierella</taxon>
    </lineage>
</organism>
<name>A0A9P3LX11_9FUNG</name>
<keyword evidence="4" id="KW-1185">Reference proteome</keyword>
<evidence type="ECO:0000256" key="2">
    <source>
        <dbReference type="SAM" id="Phobius"/>
    </source>
</evidence>
<evidence type="ECO:0000256" key="1">
    <source>
        <dbReference type="SAM" id="MobiDB-lite"/>
    </source>
</evidence>
<keyword evidence="2" id="KW-0472">Membrane</keyword>
<feature type="compositionally biased region" description="Low complexity" evidence="1">
    <location>
        <begin position="474"/>
        <end position="491"/>
    </location>
</feature>
<reference evidence="3" key="2">
    <citation type="journal article" date="2022" name="Microbiol. Resour. Announc.">
        <title>Whole-Genome Sequence of Entomortierella parvispora E1425, a Mucoromycotan Fungus Associated with Burkholderiaceae-Related Endosymbiotic Bacteria.</title>
        <authorList>
            <person name="Herlambang A."/>
            <person name="Guo Y."/>
            <person name="Takashima Y."/>
            <person name="Narisawa K."/>
            <person name="Ohta H."/>
            <person name="Nishizawa T."/>
        </authorList>
    </citation>
    <scope>NUCLEOTIDE SEQUENCE</scope>
    <source>
        <strain evidence="3">E1425</strain>
    </source>
</reference>
<feature type="compositionally biased region" description="Low complexity" evidence="1">
    <location>
        <begin position="451"/>
        <end position="460"/>
    </location>
</feature>
<comment type="caution">
    <text evidence="3">The sequence shown here is derived from an EMBL/GenBank/DDBJ whole genome shotgun (WGS) entry which is preliminary data.</text>
</comment>